<dbReference type="PANTHER" id="PTHR33569:SF1">
    <property type="entry name" value="UREASE"/>
    <property type="match status" value="1"/>
</dbReference>
<dbReference type="PANTHER" id="PTHR33569">
    <property type="entry name" value="UREASE"/>
    <property type="match status" value="1"/>
</dbReference>
<dbReference type="InterPro" id="IPR002026">
    <property type="entry name" value="Urease_gamma/gamma-beta_su"/>
</dbReference>
<dbReference type="InterPro" id="IPR002019">
    <property type="entry name" value="Urease_beta-like"/>
</dbReference>
<feature type="region of interest" description="Urease gamma" evidence="3">
    <location>
        <begin position="1"/>
        <end position="101"/>
    </location>
</feature>
<dbReference type="RefSeq" id="WP_013737521.1">
    <property type="nucleotide sequence ID" value="NC_015435.1"/>
</dbReference>
<dbReference type="NCBIfam" id="TIGR00192">
    <property type="entry name" value="urease_beta"/>
    <property type="match status" value="1"/>
</dbReference>
<dbReference type="NCBIfam" id="NF009712">
    <property type="entry name" value="PRK13241.1"/>
    <property type="match status" value="1"/>
</dbReference>
<dbReference type="Gene3D" id="3.30.280.10">
    <property type="entry name" value="Urease, gamma-like subunit"/>
    <property type="match status" value="1"/>
</dbReference>
<dbReference type="CDD" id="cd00407">
    <property type="entry name" value="Urease_beta"/>
    <property type="match status" value="1"/>
</dbReference>
<dbReference type="GO" id="GO:0009039">
    <property type="term" value="F:urease activity"/>
    <property type="evidence" value="ECO:0007669"/>
    <property type="project" value="UniProtKB-UniRule"/>
</dbReference>
<dbReference type="InterPro" id="IPR008223">
    <property type="entry name" value="Urease_gamma-beta_su"/>
</dbReference>
<dbReference type="GO" id="GO:0016151">
    <property type="term" value="F:nickel cation binding"/>
    <property type="evidence" value="ECO:0007669"/>
    <property type="project" value="InterPro"/>
</dbReference>
<feature type="region of interest" description="Urease beta" evidence="3">
    <location>
        <begin position="102"/>
        <end position="219"/>
    </location>
</feature>
<dbReference type="eggNOG" id="arCOG04527">
    <property type="taxonomic scope" value="Archaea"/>
</dbReference>
<dbReference type="Pfam" id="PF00547">
    <property type="entry name" value="Urease_gamma"/>
    <property type="match status" value="1"/>
</dbReference>
<dbReference type="EMBL" id="CP002656">
    <property type="protein sequence ID" value="AEB95023.1"/>
    <property type="molecule type" value="Genomic_DNA"/>
</dbReference>
<dbReference type="Pfam" id="PF00699">
    <property type="entry name" value="Urease_beta"/>
    <property type="match status" value="1"/>
</dbReference>
<dbReference type="eggNOG" id="arCOG04528">
    <property type="taxonomic scope" value="Archaea"/>
</dbReference>
<protein>
    <recommendedName>
        <fullName evidence="3">Urease subunit gamma/beta</fullName>
        <ecNumber evidence="3">3.5.1.5</ecNumber>
    </recommendedName>
    <alternativeName>
        <fullName evidence="3">Urea amidohydrolase subunit gamma/beta</fullName>
    </alternativeName>
</protein>
<dbReference type="UniPathway" id="UPA00258">
    <property type="reaction ID" value="UER00370"/>
</dbReference>
<evidence type="ECO:0000256" key="1">
    <source>
        <dbReference type="ARBA" id="ARBA00004897"/>
    </source>
</evidence>
<comment type="catalytic activity">
    <reaction evidence="3">
        <text>urea + 2 H2O + H(+) = hydrogencarbonate + 2 NH4(+)</text>
        <dbReference type="Rhea" id="RHEA:20557"/>
        <dbReference type="ChEBI" id="CHEBI:15377"/>
        <dbReference type="ChEBI" id="CHEBI:15378"/>
        <dbReference type="ChEBI" id="CHEBI:16199"/>
        <dbReference type="ChEBI" id="CHEBI:17544"/>
        <dbReference type="ChEBI" id="CHEBI:28938"/>
        <dbReference type="EC" id="3.5.1.5"/>
    </reaction>
</comment>
<comment type="similarity">
    <text evidence="3">In the N-terminal section; belongs to the urease gamma subunit family.</text>
</comment>
<dbReference type="EC" id="3.5.1.5" evidence="3"/>
<comment type="subunit">
    <text evidence="3">Heterohexamer of 3 UreC (alpha) and 3 UreAB (gamma/beta) subunits.</text>
</comment>
<dbReference type="CDD" id="cd00390">
    <property type="entry name" value="Urease_gamma"/>
    <property type="match status" value="1"/>
</dbReference>
<evidence type="ECO:0000256" key="3">
    <source>
        <dbReference type="HAMAP-Rule" id="MF_01955"/>
    </source>
</evidence>
<dbReference type="GO" id="GO:0043419">
    <property type="term" value="P:urea catabolic process"/>
    <property type="evidence" value="ECO:0007669"/>
    <property type="project" value="UniProtKB-UniRule"/>
</dbReference>
<dbReference type="Gene3D" id="2.10.150.10">
    <property type="entry name" value="Urease, beta subunit"/>
    <property type="match status" value="1"/>
</dbReference>
<gene>
    <name evidence="3" type="primary">ureAB</name>
    <name evidence="4" type="ordered locus">Mcup_0918</name>
</gene>
<comment type="subcellular location">
    <subcellularLocation>
        <location evidence="3">Cytoplasm</location>
    </subcellularLocation>
</comment>
<dbReference type="HAMAP" id="MF_01955">
    <property type="entry name" value="Urease_beta_gamma"/>
    <property type="match status" value="1"/>
</dbReference>
<dbReference type="NCBIfam" id="TIGR00193">
    <property type="entry name" value="urease_gam"/>
    <property type="match status" value="1"/>
</dbReference>
<dbReference type="SUPFAM" id="SSF54111">
    <property type="entry name" value="Urease, gamma-subunit"/>
    <property type="match status" value="1"/>
</dbReference>
<evidence type="ECO:0000313" key="4">
    <source>
        <dbReference type="EMBL" id="AEB95023.1"/>
    </source>
</evidence>
<dbReference type="AlphaFoldDB" id="F4G2H5"/>
<comment type="pathway">
    <text evidence="1 3">Nitrogen metabolism; urea degradation; CO(2) and NH(3) from urea (urease route): step 1/1.</text>
</comment>
<dbReference type="KEGG" id="mcn:Mcup_0918"/>
<organism evidence="4 5">
    <name type="scientific">Metallosphaera cuprina (strain Ar-4)</name>
    <dbReference type="NCBI Taxonomy" id="1006006"/>
    <lineage>
        <taxon>Archaea</taxon>
        <taxon>Thermoproteota</taxon>
        <taxon>Thermoprotei</taxon>
        <taxon>Sulfolobales</taxon>
        <taxon>Sulfolobaceae</taxon>
        <taxon>Metallosphaera</taxon>
    </lineage>
</organism>
<keyword evidence="3" id="KW-0963">Cytoplasm</keyword>
<dbReference type="InterPro" id="IPR050069">
    <property type="entry name" value="Urease_subunit"/>
</dbReference>
<dbReference type="OrthoDB" id="42431at2157"/>
<proteinExistence type="inferred from homology"/>
<dbReference type="SUPFAM" id="SSF51278">
    <property type="entry name" value="Urease, beta-subunit"/>
    <property type="match status" value="1"/>
</dbReference>
<reference evidence="4 5" key="1">
    <citation type="journal article" date="2011" name="J. Bacteriol.">
        <title>Complete genome sequence of Metallosphaera cuprina, a metal sulfide-oxidizing archaeon from a hot spring.</title>
        <authorList>
            <person name="Liu L.J."/>
            <person name="You X.Y."/>
            <person name="Zheng H."/>
            <person name="Wang S."/>
            <person name="Jiang C.Y."/>
            <person name="Liu S.J."/>
        </authorList>
    </citation>
    <scope>NUCLEOTIDE SEQUENCE [LARGE SCALE GENOMIC DNA]</scope>
    <source>
        <strain evidence="4 5">Ar-4</strain>
    </source>
</reference>
<dbReference type="FunFam" id="2.10.150.10:FF:000001">
    <property type="entry name" value="Urease subunit beta"/>
    <property type="match status" value="1"/>
</dbReference>
<dbReference type="HOGENOM" id="CLU_000980_3_0_2"/>
<name>F4G2H5_METCR</name>
<dbReference type="PATRIC" id="fig|1006006.8.peg.915"/>
<dbReference type="InterPro" id="IPR036463">
    <property type="entry name" value="Urease_gamma_sf"/>
</dbReference>
<dbReference type="Proteomes" id="UP000007812">
    <property type="component" value="Chromosome"/>
</dbReference>
<dbReference type="GeneID" id="10493109"/>
<sequence>MLFTPREQEKLLISWAAELARRRRSKGLKLNYEEALAIIVDFVLENAREGKRMSEIISGAQQLLTEDDVMEGVPELLDLVQVEATFTDGTKLVTIRNPIKGKRKVLNTYVIQPGEIELKEDEAKLEVINTGDRPIQVGSHFHFFEVNRSLKFDREKAFGTRLNVPSGTSVRFEPGQRRLVNLTKIGGNRRVTGLNGLTEGSLDHNKSEAINRAKQKGFL</sequence>
<keyword evidence="5" id="KW-1185">Reference proteome</keyword>
<dbReference type="PIRSF" id="PIRSF001225">
    <property type="entry name" value="Urease_gammabeta"/>
    <property type="match status" value="1"/>
</dbReference>
<dbReference type="InterPro" id="IPR036461">
    <property type="entry name" value="Urease_betasu_sf"/>
</dbReference>
<dbReference type="NCBIfam" id="NF009671">
    <property type="entry name" value="PRK13192.1"/>
    <property type="match status" value="1"/>
</dbReference>
<evidence type="ECO:0000256" key="2">
    <source>
        <dbReference type="ARBA" id="ARBA00022801"/>
    </source>
</evidence>
<comment type="similarity">
    <text evidence="3">In the C-terminal section; belongs to the urease beta subunit family.</text>
</comment>
<dbReference type="GO" id="GO:0035550">
    <property type="term" value="C:urease complex"/>
    <property type="evidence" value="ECO:0007669"/>
    <property type="project" value="InterPro"/>
</dbReference>
<dbReference type="STRING" id="1006006.Mcup_0918"/>
<evidence type="ECO:0000313" key="5">
    <source>
        <dbReference type="Proteomes" id="UP000007812"/>
    </source>
</evidence>
<keyword evidence="2 3" id="KW-0378">Hydrolase</keyword>
<accession>F4G2H5</accession>